<keyword evidence="5 7" id="KW-0472">Membrane</keyword>
<feature type="transmembrane region" description="Helical" evidence="7">
    <location>
        <begin position="330"/>
        <end position="350"/>
    </location>
</feature>
<comment type="subcellular location">
    <subcellularLocation>
        <location evidence="1">Membrane</location>
        <topology evidence="1">Multi-pass membrane protein</topology>
    </subcellularLocation>
</comment>
<feature type="transmembrane region" description="Helical" evidence="7">
    <location>
        <begin position="456"/>
        <end position="480"/>
    </location>
</feature>
<dbReference type="Proteomes" id="UP000799776">
    <property type="component" value="Unassembled WGS sequence"/>
</dbReference>
<evidence type="ECO:0000313" key="10">
    <source>
        <dbReference type="Proteomes" id="UP000799776"/>
    </source>
</evidence>
<gene>
    <name evidence="9" type="ORF">K490DRAFT_43907</name>
</gene>
<dbReference type="InterPro" id="IPR020846">
    <property type="entry name" value="MFS_dom"/>
</dbReference>
<proteinExistence type="predicted"/>
<evidence type="ECO:0000256" key="1">
    <source>
        <dbReference type="ARBA" id="ARBA00004141"/>
    </source>
</evidence>
<evidence type="ECO:0000256" key="6">
    <source>
        <dbReference type="SAM" id="MobiDB-lite"/>
    </source>
</evidence>
<keyword evidence="2" id="KW-0813">Transport</keyword>
<dbReference type="InterPro" id="IPR011701">
    <property type="entry name" value="MFS"/>
</dbReference>
<comment type="caution">
    <text evidence="9">The sequence shown here is derived from an EMBL/GenBank/DDBJ whole genome shotgun (WGS) entry which is preliminary data.</text>
</comment>
<accession>A0A9P4LY32</accession>
<evidence type="ECO:0000313" key="9">
    <source>
        <dbReference type="EMBL" id="KAF2086701.1"/>
    </source>
</evidence>
<evidence type="ECO:0000256" key="7">
    <source>
        <dbReference type="SAM" id="Phobius"/>
    </source>
</evidence>
<organism evidence="9 10">
    <name type="scientific">Saccharata proteae CBS 121410</name>
    <dbReference type="NCBI Taxonomy" id="1314787"/>
    <lineage>
        <taxon>Eukaryota</taxon>
        <taxon>Fungi</taxon>
        <taxon>Dikarya</taxon>
        <taxon>Ascomycota</taxon>
        <taxon>Pezizomycotina</taxon>
        <taxon>Dothideomycetes</taxon>
        <taxon>Dothideomycetes incertae sedis</taxon>
        <taxon>Botryosphaeriales</taxon>
        <taxon>Saccharataceae</taxon>
        <taxon>Saccharata</taxon>
    </lineage>
</organism>
<dbReference type="GO" id="GO:0022857">
    <property type="term" value="F:transmembrane transporter activity"/>
    <property type="evidence" value="ECO:0007669"/>
    <property type="project" value="InterPro"/>
</dbReference>
<reference evidence="9" key="1">
    <citation type="journal article" date="2020" name="Stud. Mycol.">
        <title>101 Dothideomycetes genomes: a test case for predicting lifestyles and emergence of pathogens.</title>
        <authorList>
            <person name="Haridas S."/>
            <person name="Albert R."/>
            <person name="Binder M."/>
            <person name="Bloem J."/>
            <person name="Labutti K."/>
            <person name="Salamov A."/>
            <person name="Andreopoulos B."/>
            <person name="Baker S."/>
            <person name="Barry K."/>
            <person name="Bills G."/>
            <person name="Bluhm B."/>
            <person name="Cannon C."/>
            <person name="Castanera R."/>
            <person name="Culley D."/>
            <person name="Daum C."/>
            <person name="Ezra D."/>
            <person name="Gonzalez J."/>
            <person name="Henrissat B."/>
            <person name="Kuo A."/>
            <person name="Liang C."/>
            <person name="Lipzen A."/>
            <person name="Lutzoni F."/>
            <person name="Magnuson J."/>
            <person name="Mondo S."/>
            <person name="Nolan M."/>
            <person name="Ohm R."/>
            <person name="Pangilinan J."/>
            <person name="Park H.-J."/>
            <person name="Ramirez L."/>
            <person name="Alfaro M."/>
            <person name="Sun H."/>
            <person name="Tritt A."/>
            <person name="Yoshinaga Y."/>
            <person name="Zwiers L.-H."/>
            <person name="Turgeon B."/>
            <person name="Goodwin S."/>
            <person name="Spatafora J."/>
            <person name="Crous P."/>
            <person name="Grigoriev I."/>
        </authorList>
    </citation>
    <scope>NUCLEOTIDE SEQUENCE</scope>
    <source>
        <strain evidence="9">CBS 121410</strain>
    </source>
</reference>
<dbReference type="GO" id="GO:0016020">
    <property type="term" value="C:membrane"/>
    <property type="evidence" value="ECO:0007669"/>
    <property type="project" value="UniProtKB-SubCell"/>
</dbReference>
<feature type="region of interest" description="Disordered" evidence="6">
    <location>
        <begin position="489"/>
        <end position="518"/>
    </location>
</feature>
<evidence type="ECO:0000256" key="4">
    <source>
        <dbReference type="ARBA" id="ARBA00022989"/>
    </source>
</evidence>
<dbReference type="Gene3D" id="1.20.1250.20">
    <property type="entry name" value="MFS general substrate transporter like domains"/>
    <property type="match status" value="2"/>
</dbReference>
<feature type="domain" description="Major facilitator superfamily (MFS) profile" evidence="8">
    <location>
        <begin position="60"/>
        <end position="518"/>
    </location>
</feature>
<dbReference type="OrthoDB" id="2985014at2759"/>
<feature type="transmembrane region" description="Helical" evidence="7">
    <location>
        <begin position="220"/>
        <end position="241"/>
    </location>
</feature>
<protein>
    <submittedName>
        <fullName evidence="9">Alternative sulfate transporter</fullName>
    </submittedName>
</protein>
<evidence type="ECO:0000256" key="5">
    <source>
        <dbReference type="ARBA" id="ARBA00023136"/>
    </source>
</evidence>
<feature type="transmembrane region" description="Helical" evidence="7">
    <location>
        <begin position="188"/>
        <end position="208"/>
    </location>
</feature>
<name>A0A9P4LY32_9PEZI</name>
<dbReference type="Pfam" id="PF07690">
    <property type="entry name" value="MFS_1"/>
    <property type="match status" value="1"/>
</dbReference>
<dbReference type="SUPFAM" id="SSF103473">
    <property type="entry name" value="MFS general substrate transporter"/>
    <property type="match status" value="1"/>
</dbReference>
<keyword evidence="10" id="KW-1185">Reference proteome</keyword>
<sequence>MVLYSQAFDEKKSSVHQIPASTPTETNPSLLAADEDPHHLDVDWTDEEESRLVRKLDCLVMPLLMLGFYALQLDRGNIGNAMTDYFLEDVGITQFQFNVGQQLLSAGIVLLEIPSNIILYRIGPQKWISGQIIAWGLVATFQAFQKGLPAYMVTRILLGLCEAGFIPAGLYTITLWYKREETSKRFSWFFIGNLGAVASTGLIGYGILHMRGICNLGGWQWLFILEGLFTVSVGILFTILFPKNPAQPKSILGFRYFSERESQILRKRIVLDDPRKLQKKKWIDWSELKRALSNWTVYPHLLLTMTAVAPNSALNSYAPTLVQSFGYGRLTANALVSVGGWISLILNVSWGYLADHSGRRGPWVTGGIFFWWAFTIGNLCLIHSDNEQARYALLTLALSTDMFYHATNGSWMALNCRSAGERSITMALFIMAANCSGIIGSQLFQADDKPLYAKGWAAIVGLTSAGLFFSVVANVQYWWLNRRLRKKEAGSERDDGDGGEVEYPTETGEPVGVVRYHP</sequence>
<dbReference type="InterPro" id="IPR036259">
    <property type="entry name" value="MFS_trans_sf"/>
</dbReference>
<dbReference type="AlphaFoldDB" id="A0A9P4LY32"/>
<feature type="transmembrane region" description="Helical" evidence="7">
    <location>
        <begin position="362"/>
        <end position="382"/>
    </location>
</feature>
<keyword evidence="4 7" id="KW-1133">Transmembrane helix</keyword>
<feature type="transmembrane region" description="Helical" evidence="7">
    <location>
        <begin position="424"/>
        <end position="444"/>
    </location>
</feature>
<dbReference type="EMBL" id="ML978723">
    <property type="protein sequence ID" value="KAF2086701.1"/>
    <property type="molecule type" value="Genomic_DNA"/>
</dbReference>
<dbReference type="PANTHER" id="PTHR43791">
    <property type="entry name" value="PERMEASE-RELATED"/>
    <property type="match status" value="1"/>
</dbReference>
<dbReference type="PROSITE" id="PS50850">
    <property type="entry name" value="MFS"/>
    <property type="match status" value="1"/>
</dbReference>
<evidence type="ECO:0000256" key="2">
    <source>
        <dbReference type="ARBA" id="ARBA00022448"/>
    </source>
</evidence>
<evidence type="ECO:0000256" key="3">
    <source>
        <dbReference type="ARBA" id="ARBA00022692"/>
    </source>
</evidence>
<evidence type="ECO:0000259" key="8">
    <source>
        <dbReference type="PROSITE" id="PS50850"/>
    </source>
</evidence>
<keyword evidence="3 7" id="KW-0812">Transmembrane</keyword>
<dbReference type="PANTHER" id="PTHR43791:SF32">
    <property type="entry name" value="MAJOR FACILITATOR SUPERFAMILY (MFS) PROFILE DOMAIN-CONTAINING PROTEIN"/>
    <property type="match status" value="1"/>
</dbReference>
<feature type="transmembrane region" description="Helical" evidence="7">
    <location>
        <begin position="156"/>
        <end position="176"/>
    </location>
</feature>